<evidence type="ECO:0000256" key="7">
    <source>
        <dbReference type="SAM" id="SignalP"/>
    </source>
</evidence>
<evidence type="ECO:0000256" key="2">
    <source>
        <dbReference type="ARBA" id="ARBA00022801"/>
    </source>
</evidence>
<dbReference type="GO" id="GO:0009044">
    <property type="term" value="F:xylan 1,4-beta-xylosidase activity"/>
    <property type="evidence" value="ECO:0007669"/>
    <property type="project" value="UniProtKB-EC"/>
</dbReference>
<evidence type="ECO:0000256" key="6">
    <source>
        <dbReference type="RuleBase" id="RU361187"/>
    </source>
</evidence>
<evidence type="ECO:0000313" key="9">
    <source>
        <dbReference type="EMBL" id="ALJ59291.1"/>
    </source>
</evidence>
<evidence type="ECO:0000256" key="5">
    <source>
        <dbReference type="PIRSR" id="PIRSR606710-2"/>
    </source>
</evidence>
<dbReference type="Pfam" id="PF17851">
    <property type="entry name" value="GH43_C2"/>
    <property type="match status" value="1"/>
</dbReference>
<accession>A0A0N7IF59</accession>
<dbReference type="Gene3D" id="2.60.120.200">
    <property type="match status" value="1"/>
</dbReference>
<dbReference type="InterPro" id="IPR051795">
    <property type="entry name" value="Glycosyl_Hydrlase_43"/>
</dbReference>
<feature type="site" description="Important for catalytic activity, responsible for pKa modulation of the active site Glu and correct orientation of both the proton donor and substrate" evidence="5">
    <location>
        <position position="148"/>
    </location>
</feature>
<dbReference type="CDD" id="cd09001">
    <property type="entry name" value="GH43_FsAxh1-like"/>
    <property type="match status" value="1"/>
</dbReference>
<dbReference type="GO" id="GO:0005975">
    <property type="term" value="P:carbohydrate metabolic process"/>
    <property type="evidence" value="ECO:0007669"/>
    <property type="project" value="InterPro"/>
</dbReference>
<sequence length="519" mass="58143">MRKHFCLFLLASIFYSYATLAQNASAKNPVVHADVPDMSMIRVGDTYYMSSTTMHMAPGVPIMKSKDLVNWELVSYCYDILADVDALNLNSGKNAYGSGTWASCIRYHNNMYYVTTFAGTTGKTYIYTTKDIEKGPWKAISFNPSYHDHSVFFDDDGRIYIIWGGGKLHIAELKPDLSGIKEGTERVFIENASAPSGDNVGLPAEGSQLFKVNGKYYLFNITWPKGGMRTVVIHRADNINGPWEGRVALQDKGVAQGGLIDTPDGRWFAYLFRDNGSVGRIPYLVPVKWEDGWPVLGINGKVPETLDLPASKGLIPGIVASDEFTRKKKDAALPLVWQWNHNPDNSLWSVSERKGYLRLKTGRIDTDFLSARNTLTQRTIGPVCSGTTSMDVSDMREGDFAGLALLQKKYGWIGVKYENGVKKIVMVSAQTDKPEEVESLPLNQNTVFLKAECDFTDKKDIADFYYSLDGKKWTKIGSQLKMAYTLPHFMGYRFGLFNYATKTPGGYVDFDYFRISDSK</sequence>
<comment type="similarity">
    <text evidence="1 6">Belongs to the glycosyl hydrolase 43 family.</text>
</comment>
<dbReference type="KEGG" id="bcel:BcellWH2_02046"/>
<dbReference type="InterPro" id="IPR023296">
    <property type="entry name" value="Glyco_hydro_beta-prop_sf"/>
</dbReference>
<dbReference type="PANTHER" id="PTHR42812">
    <property type="entry name" value="BETA-XYLOSIDASE"/>
    <property type="match status" value="1"/>
</dbReference>
<feature type="chain" id="PRO_5006013413" evidence="7">
    <location>
        <begin position="22"/>
        <end position="519"/>
    </location>
</feature>
<gene>
    <name evidence="9" type="primary">xynB_1</name>
    <name evidence="9" type="ORF">BcellWH2_02046</name>
</gene>
<dbReference type="EMBL" id="CP012801">
    <property type="protein sequence ID" value="ALJ59291.1"/>
    <property type="molecule type" value="Genomic_DNA"/>
</dbReference>
<evidence type="ECO:0000259" key="8">
    <source>
        <dbReference type="Pfam" id="PF17851"/>
    </source>
</evidence>
<dbReference type="Gene3D" id="2.115.10.20">
    <property type="entry name" value="Glycosyl hydrolase domain, family 43"/>
    <property type="match status" value="1"/>
</dbReference>
<protein>
    <submittedName>
        <fullName evidence="9">Beta-xylosidase</fullName>
        <ecNumber evidence="9">3.2.1.37</ecNumber>
    </submittedName>
</protein>
<dbReference type="InterPro" id="IPR013320">
    <property type="entry name" value="ConA-like_dom_sf"/>
</dbReference>
<reference evidence="9 10" key="1">
    <citation type="journal article" date="2015" name="Science">
        <title>Genetic determinants of in vivo fitness and diet responsiveness in multiple human gut Bacteroides.</title>
        <authorList>
            <person name="Wu M."/>
            <person name="McNulty N.P."/>
            <person name="Rodionov D.A."/>
            <person name="Khoroshkin M.S."/>
            <person name="Griffin N.W."/>
            <person name="Cheng J."/>
            <person name="Latreille P."/>
            <person name="Kerstetter R.A."/>
            <person name="Terrapon N."/>
            <person name="Henrissat B."/>
            <person name="Osterman A.L."/>
            <person name="Gordon J.I."/>
        </authorList>
    </citation>
    <scope>NUCLEOTIDE SEQUENCE [LARGE SCALE GENOMIC DNA]</scope>
    <source>
        <strain evidence="9 10">WH2</strain>
    </source>
</reference>
<dbReference type="RefSeq" id="WP_029429022.1">
    <property type="nucleotide sequence ID" value="NZ_CP012801.1"/>
</dbReference>
<proteinExistence type="inferred from homology"/>
<evidence type="ECO:0000256" key="4">
    <source>
        <dbReference type="PIRSR" id="PIRSR606710-1"/>
    </source>
</evidence>
<dbReference type="PATRIC" id="fig|246787.4.peg.2109"/>
<dbReference type="InterPro" id="IPR006710">
    <property type="entry name" value="Glyco_hydro_43"/>
</dbReference>
<keyword evidence="3 6" id="KW-0326">Glycosidase</keyword>
<evidence type="ECO:0000256" key="1">
    <source>
        <dbReference type="ARBA" id="ARBA00009865"/>
    </source>
</evidence>
<dbReference type="EC" id="3.2.1.37" evidence="9"/>
<feature type="active site" description="Proton acceptor" evidence="4">
    <location>
        <position position="37"/>
    </location>
</feature>
<dbReference type="PANTHER" id="PTHR42812:SF12">
    <property type="entry name" value="BETA-XYLOSIDASE-RELATED"/>
    <property type="match status" value="1"/>
</dbReference>
<dbReference type="SUPFAM" id="SSF75005">
    <property type="entry name" value="Arabinanase/levansucrase/invertase"/>
    <property type="match status" value="1"/>
</dbReference>
<dbReference type="InterPro" id="IPR041542">
    <property type="entry name" value="GH43_C2"/>
</dbReference>
<keyword evidence="2 6" id="KW-0378">Hydrolase</keyword>
<name>A0A0N7IF59_9BACE</name>
<dbReference type="AlphaFoldDB" id="A0A0N7IF59"/>
<organism evidence="9 10">
    <name type="scientific">Bacteroides cellulosilyticus</name>
    <dbReference type="NCBI Taxonomy" id="246787"/>
    <lineage>
        <taxon>Bacteria</taxon>
        <taxon>Pseudomonadati</taxon>
        <taxon>Bacteroidota</taxon>
        <taxon>Bacteroidia</taxon>
        <taxon>Bacteroidales</taxon>
        <taxon>Bacteroidaceae</taxon>
        <taxon>Bacteroides</taxon>
    </lineage>
</organism>
<evidence type="ECO:0000313" key="10">
    <source>
        <dbReference type="Proteomes" id="UP000061809"/>
    </source>
</evidence>
<keyword evidence="7" id="KW-0732">Signal</keyword>
<evidence type="ECO:0000256" key="3">
    <source>
        <dbReference type="ARBA" id="ARBA00023295"/>
    </source>
</evidence>
<dbReference type="Pfam" id="PF04616">
    <property type="entry name" value="Glyco_hydro_43"/>
    <property type="match status" value="1"/>
</dbReference>
<dbReference type="SUPFAM" id="SSF49899">
    <property type="entry name" value="Concanavalin A-like lectins/glucanases"/>
    <property type="match status" value="1"/>
</dbReference>
<feature type="signal peptide" evidence="7">
    <location>
        <begin position="1"/>
        <end position="21"/>
    </location>
</feature>
<feature type="domain" description="Beta-xylosidase C-terminal Concanavalin A-like" evidence="8">
    <location>
        <begin position="330"/>
        <end position="515"/>
    </location>
</feature>
<dbReference type="Proteomes" id="UP000061809">
    <property type="component" value="Chromosome"/>
</dbReference>
<feature type="active site" description="Proton donor" evidence="4">
    <location>
        <position position="205"/>
    </location>
</feature>